<sequence length="346" mass="39259">MSESFVQFCDWEEKSSLADEFYCRRCRTTVKSRNETPPQRRCRPRWAAFESISQPLKFVTVEDLSRNTLKLIEKLPPDVTEIIGVARSGLTPAAMIAQMLHLPLKVLRQNAKDLSDAGHGWRLMGASEAGSGVRLVVDDTVMTGRSIETTKTILGDERTLYSAIYASPGGADHLDFYSELLPHPHLLEWNLFNSTFLPRMVFDIDGILCPDFPEGSWNDPVLYGELLASRPPRYLIRKSPVHFVTWREERWREATLDWFQKWGVQVASLTMRPRSIDESRERVDVGGWKAGVFQRLIEQIVRQTPGVDIEPLFVESDPLQASQIHKVSGRVVVCPTNATVYQQSGA</sequence>
<dbReference type="CDD" id="cd06223">
    <property type="entry name" value="PRTases_typeI"/>
    <property type="match status" value="1"/>
</dbReference>
<accession>A0A5C5X7W0</accession>
<organism evidence="1 2">
    <name type="scientific">Thalassoglobus neptunius</name>
    <dbReference type="NCBI Taxonomy" id="1938619"/>
    <lineage>
        <taxon>Bacteria</taxon>
        <taxon>Pseudomonadati</taxon>
        <taxon>Planctomycetota</taxon>
        <taxon>Planctomycetia</taxon>
        <taxon>Planctomycetales</taxon>
        <taxon>Planctomycetaceae</taxon>
        <taxon>Thalassoglobus</taxon>
    </lineage>
</organism>
<gene>
    <name evidence="1" type="ORF">KOR42_22750</name>
</gene>
<evidence type="ECO:0000313" key="2">
    <source>
        <dbReference type="Proteomes" id="UP000317243"/>
    </source>
</evidence>
<dbReference type="InterPro" id="IPR000836">
    <property type="entry name" value="PRTase_dom"/>
</dbReference>
<comment type="caution">
    <text evidence="1">The sequence shown here is derived from an EMBL/GenBank/DDBJ whole genome shotgun (WGS) entry which is preliminary data.</text>
</comment>
<dbReference type="Gene3D" id="3.40.50.2020">
    <property type="match status" value="1"/>
</dbReference>
<dbReference type="Proteomes" id="UP000317243">
    <property type="component" value="Unassembled WGS sequence"/>
</dbReference>
<protein>
    <submittedName>
        <fullName evidence="1">Xanthine-guanine phosphoribosyltransferase</fullName>
    </submittedName>
</protein>
<proteinExistence type="predicted"/>
<dbReference type="GO" id="GO:0016757">
    <property type="term" value="F:glycosyltransferase activity"/>
    <property type="evidence" value="ECO:0007669"/>
    <property type="project" value="UniProtKB-KW"/>
</dbReference>
<dbReference type="EMBL" id="SIHI01000001">
    <property type="protein sequence ID" value="TWT58888.1"/>
    <property type="molecule type" value="Genomic_DNA"/>
</dbReference>
<name>A0A5C5X7W0_9PLAN</name>
<evidence type="ECO:0000313" key="1">
    <source>
        <dbReference type="EMBL" id="TWT58888.1"/>
    </source>
</evidence>
<dbReference type="RefSeq" id="WP_146509587.1">
    <property type="nucleotide sequence ID" value="NZ_SIHI01000001.1"/>
</dbReference>
<keyword evidence="1" id="KW-0808">Transferase</keyword>
<reference evidence="1 2" key="1">
    <citation type="submission" date="2019-02" db="EMBL/GenBank/DDBJ databases">
        <title>Deep-cultivation of Planctomycetes and their phenomic and genomic characterization uncovers novel biology.</title>
        <authorList>
            <person name="Wiegand S."/>
            <person name="Jogler M."/>
            <person name="Boedeker C."/>
            <person name="Pinto D."/>
            <person name="Vollmers J."/>
            <person name="Rivas-Marin E."/>
            <person name="Kohn T."/>
            <person name="Peeters S.H."/>
            <person name="Heuer A."/>
            <person name="Rast P."/>
            <person name="Oberbeckmann S."/>
            <person name="Bunk B."/>
            <person name="Jeske O."/>
            <person name="Meyerdierks A."/>
            <person name="Storesund J.E."/>
            <person name="Kallscheuer N."/>
            <person name="Luecker S."/>
            <person name="Lage O.M."/>
            <person name="Pohl T."/>
            <person name="Merkel B.J."/>
            <person name="Hornburger P."/>
            <person name="Mueller R.-W."/>
            <person name="Bruemmer F."/>
            <person name="Labrenz M."/>
            <person name="Spormann A.M."/>
            <person name="Op Den Camp H."/>
            <person name="Overmann J."/>
            <person name="Amann R."/>
            <person name="Jetten M.S.M."/>
            <person name="Mascher T."/>
            <person name="Medema M.H."/>
            <person name="Devos D.P."/>
            <person name="Kaster A.-K."/>
            <person name="Ovreas L."/>
            <person name="Rohde M."/>
            <person name="Galperin M.Y."/>
            <person name="Jogler C."/>
        </authorList>
    </citation>
    <scope>NUCLEOTIDE SEQUENCE [LARGE SCALE GENOMIC DNA]</scope>
    <source>
        <strain evidence="1 2">KOR42</strain>
    </source>
</reference>
<dbReference type="SUPFAM" id="SSF53271">
    <property type="entry name" value="PRTase-like"/>
    <property type="match status" value="1"/>
</dbReference>
<dbReference type="AlphaFoldDB" id="A0A5C5X7W0"/>
<keyword evidence="2" id="KW-1185">Reference proteome</keyword>
<dbReference type="InterPro" id="IPR029057">
    <property type="entry name" value="PRTase-like"/>
</dbReference>
<dbReference type="OrthoDB" id="9804476at2"/>
<keyword evidence="1" id="KW-0328">Glycosyltransferase</keyword>